<keyword evidence="1 4" id="KW-0663">Pyridoxal phosphate</keyword>
<gene>
    <name evidence="6" type="ORF">A2785_02365</name>
</gene>
<dbReference type="Pfam" id="PF01041">
    <property type="entry name" value="DegT_DnrJ_EryC1"/>
    <property type="match status" value="1"/>
</dbReference>
<dbReference type="AlphaFoldDB" id="A0A1G1VNH8"/>
<dbReference type="PANTHER" id="PTHR30244">
    <property type="entry name" value="TRANSAMINASE"/>
    <property type="match status" value="1"/>
</dbReference>
<accession>A0A1G1VNH8</accession>
<reference evidence="6 7" key="1">
    <citation type="journal article" date="2016" name="Nat. Commun.">
        <title>Thousands of microbial genomes shed light on interconnected biogeochemical processes in an aquifer system.</title>
        <authorList>
            <person name="Anantharaman K."/>
            <person name="Brown C.T."/>
            <person name="Hug L.A."/>
            <person name="Sharon I."/>
            <person name="Castelle C.J."/>
            <person name="Probst A.J."/>
            <person name="Thomas B.C."/>
            <person name="Singh A."/>
            <person name="Wilkins M.J."/>
            <person name="Karaoz U."/>
            <person name="Brodie E.L."/>
            <person name="Williams K.H."/>
            <person name="Hubbard S.S."/>
            <person name="Banfield J.F."/>
        </authorList>
    </citation>
    <scope>NUCLEOTIDE SEQUENCE [LARGE SCALE GENOMIC DNA]</scope>
</reference>
<evidence type="ECO:0000256" key="3">
    <source>
        <dbReference type="PIRSR" id="PIRSR000390-1"/>
    </source>
</evidence>
<dbReference type="InterPro" id="IPR015422">
    <property type="entry name" value="PyrdxlP-dep_Trfase_small"/>
</dbReference>
<dbReference type="GO" id="GO:0030170">
    <property type="term" value="F:pyridoxal phosphate binding"/>
    <property type="evidence" value="ECO:0007669"/>
    <property type="project" value="TreeGrafter"/>
</dbReference>
<proteinExistence type="inferred from homology"/>
<dbReference type="CDD" id="cd00616">
    <property type="entry name" value="AHBA_syn"/>
    <property type="match status" value="1"/>
</dbReference>
<dbReference type="InterPro" id="IPR015421">
    <property type="entry name" value="PyrdxlP-dep_Trfase_major"/>
</dbReference>
<name>A0A1G1VNH8_9BACT</name>
<evidence type="ECO:0000256" key="2">
    <source>
        <dbReference type="ARBA" id="ARBA00037999"/>
    </source>
</evidence>
<comment type="caution">
    <text evidence="6">The sequence shown here is derived from an EMBL/GenBank/DDBJ whole genome shotgun (WGS) entry which is preliminary data.</text>
</comment>
<dbReference type="InterPro" id="IPR015424">
    <property type="entry name" value="PyrdxlP-dep_Trfase"/>
</dbReference>
<dbReference type="PIRSF" id="PIRSF000390">
    <property type="entry name" value="PLP_StrS"/>
    <property type="match status" value="1"/>
</dbReference>
<evidence type="ECO:0000256" key="5">
    <source>
        <dbReference type="RuleBase" id="RU004508"/>
    </source>
</evidence>
<sequence>MILCSDPKAQYLSHKREIDEAIRRVLLRGRYILGKKVDAFEHEFARFLGTKFAVGVASGTDALEISMAALGIGKGDEVITASHTATATAAAILKVGAVPVLIDIEPKYMTLDPHELESAMSRKTRAVIPVHLYGQPADHAPIRRIADRRGIAIIEDCAQAHGALYRGRPVGTFGALSAFSFYPTKNLGAFGDAGAVVTDNLPLARQCRSLREYGWKEKHRSVSRGWNSRLDELQAAVLRVKLKHLKRDNRKRQALADEYRRRLVSSGVIAPKVRPGSTHVYHLYVVRTKARNSLQAALKRKGIQSLIHYPLPIHLQPYFKTRVRSVGKLPETERAAREVLSLPMYPQLTKLQLHTITDSINEFFA</sequence>
<dbReference type="Proteomes" id="UP000179069">
    <property type="component" value="Unassembled WGS sequence"/>
</dbReference>
<evidence type="ECO:0000256" key="1">
    <source>
        <dbReference type="ARBA" id="ARBA00022898"/>
    </source>
</evidence>
<dbReference type="EMBL" id="MHCI01000008">
    <property type="protein sequence ID" value="OGY16956.1"/>
    <property type="molecule type" value="Genomic_DNA"/>
</dbReference>
<evidence type="ECO:0000256" key="4">
    <source>
        <dbReference type="PIRSR" id="PIRSR000390-2"/>
    </source>
</evidence>
<dbReference type="Gene3D" id="3.40.640.10">
    <property type="entry name" value="Type I PLP-dependent aspartate aminotransferase-like (Major domain)"/>
    <property type="match status" value="1"/>
</dbReference>
<organism evidence="6 7">
    <name type="scientific">Candidatus Chisholmbacteria bacterium RIFCSPHIGHO2_01_FULL_49_18</name>
    <dbReference type="NCBI Taxonomy" id="1797590"/>
    <lineage>
        <taxon>Bacteria</taxon>
        <taxon>Candidatus Chisholmiibacteriota</taxon>
    </lineage>
</organism>
<dbReference type="InterPro" id="IPR000653">
    <property type="entry name" value="DegT/StrS_aminotransferase"/>
</dbReference>
<evidence type="ECO:0000313" key="6">
    <source>
        <dbReference type="EMBL" id="OGY16956.1"/>
    </source>
</evidence>
<dbReference type="GO" id="GO:0000271">
    <property type="term" value="P:polysaccharide biosynthetic process"/>
    <property type="evidence" value="ECO:0007669"/>
    <property type="project" value="TreeGrafter"/>
</dbReference>
<protein>
    <submittedName>
        <fullName evidence="6">Erythromycin biosynthesis sensory transduction protein eryC1</fullName>
    </submittedName>
</protein>
<dbReference type="SUPFAM" id="SSF53383">
    <property type="entry name" value="PLP-dependent transferases"/>
    <property type="match status" value="1"/>
</dbReference>
<comment type="similarity">
    <text evidence="2 5">Belongs to the DegT/DnrJ/EryC1 family.</text>
</comment>
<dbReference type="Gene3D" id="3.90.1150.10">
    <property type="entry name" value="Aspartate Aminotransferase, domain 1"/>
    <property type="match status" value="1"/>
</dbReference>
<dbReference type="GO" id="GO:0008483">
    <property type="term" value="F:transaminase activity"/>
    <property type="evidence" value="ECO:0007669"/>
    <property type="project" value="TreeGrafter"/>
</dbReference>
<dbReference type="PANTHER" id="PTHR30244:SF36">
    <property type="entry name" value="3-OXO-GLUCOSE-6-PHOSPHATE:GLUTAMATE AMINOTRANSFERASE"/>
    <property type="match status" value="1"/>
</dbReference>
<evidence type="ECO:0000313" key="7">
    <source>
        <dbReference type="Proteomes" id="UP000179069"/>
    </source>
</evidence>
<feature type="modified residue" description="N6-(pyridoxal phosphate)lysine" evidence="4">
    <location>
        <position position="185"/>
    </location>
</feature>
<feature type="active site" description="Proton acceptor" evidence="3">
    <location>
        <position position="185"/>
    </location>
</feature>